<organism evidence="2">
    <name type="scientific">uncultured Rubrobacteraceae bacterium</name>
    <dbReference type="NCBI Taxonomy" id="349277"/>
    <lineage>
        <taxon>Bacteria</taxon>
        <taxon>Bacillati</taxon>
        <taxon>Actinomycetota</taxon>
        <taxon>Rubrobacteria</taxon>
        <taxon>Rubrobacterales</taxon>
        <taxon>Rubrobacteraceae</taxon>
        <taxon>environmental samples</taxon>
    </lineage>
</organism>
<dbReference type="GO" id="GO:0004854">
    <property type="term" value="F:xanthine dehydrogenase activity"/>
    <property type="evidence" value="ECO:0007669"/>
    <property type="project" value="UniProtKB-EC"/>
</dbReference>
<name>A0A6J4PXH2_9ACTN</name>
<keyword evidence="2" id="KW-0560">Oxidoreductase</keyword>
<feature type="compositionally biased region" description="Basic and acidic residues" evidence="1">
    <location>
        <begin position="106"/>
        <end position="125"/>
    </location>
</feature>
<feature type="compositionally biased region" description="Basic and acidic residues" evidence="1">
    <location>
        <begin position="1"/>
        <end position="10"/>
    </location>
</feature>
<gene>
    <name evidence="2" type="ORF">AVDCRST_MAG55-2501</name>
</gene>
<evidence type="ECO:0000256" key="1">
    <source>
        <dbReference type="SAM" id="MobiDB-lite"/>
    </source>
</evidence>
<feature type="compositionally biased region" description="Basic residues" evidence="1">
    <location>
        <begin position="92"/>
        <end position="105"/>
    </location>
</feature>
<feature type="region of interest" description="Disordered" evidence="1">
    <location>
        <begin position="1"/>
        <end position="31"/>
    </location>
</feature>
<dbReference type="AlphaFoldDB" id="A0A6J4PXH2"/>
<accession>A0A6J4PXH2</accession>
<evidence type="ECO:0000313" key="2">
    <source>
        <dbReference type="EMBL" id="CAA9428734.1"/>
    </source>
</evidence>
<proteinExistence type="predicted"/>
<reference evidence="2" key="1">
    <citation type="submission" date="2020-02" db="EMBL/GenBank/DDBJ databases">
        <authorList>
            <person name="Meier V. D."/>
        </authorList>
    </citation>
    <scope>NUCLEOTIDE SEQUENCE</scope>
    <source>
        <strain evidence="2">AVDCRST_MAG55</strain>
    </source>
</reference>
<protein>
    <submittedName>
        <fullName evidence="2">Xanthine dehydrogenase iron-sulfur subunit</fullName>
        <ecNumber evidence="2">1.17.1.4</ecNumber>
    </submittedName>
</protein>
<feature type="non-terminal residue" evidence="2">
    <location>
        <position position="155"/>
    </location>
</feature>
<feature type="region of interest" description="Disordered" evidence="1">
    <location>
        <begin position="58"/>
        <end position="155"/>
    </location>
</feature>
<feature type="compositionally biased region" description="Basic and acidic residues" evidence="1">
    <location>
        <begin position="137"/>
        <end position="155"/>
    </location>
</feature>
<dbReference type="EC" id="1.17.1.4" evidence="2"/>
<sequence length="155" mass="16882">AHTVHGERGGARGGWRLGGREPAVRPTRAPRAARLQERLRAGRVRLVFGVPGRHARVLVPGLGRTGPRTRDRDGRGAGRGRRPRPGAGGLRGGRRGAVRVLHARLRRGDPRPAHPEPAAERRGDKGGSGGEPVPLHRLREDPGRRPPRRHQDGRM</sequence>
<dbReference type="EMBL" id="CADCUZ010000120">
    <property type="protein sequence ID" value="CAA9428734.1"/>
    <property type="molecule type" value="Genomic_DNA"/>
</dbReference>
<feature type="non-terminal residue" evidence="2">
    <location>
        <position position="1"/>
    </location>
</feature>